<protein>
    <submittedName>
        <fullName evidence="1">DUF2019 domain-containing protein</fullName>
    </submittedName>
</protein>
<name>A0ABX7Q401_9BACT</name>
<dbReference type="InterPro" id="IPR042236">
    <property type="entry name" value="PI3K_accessory_sf"/>
</dbReference>
<evidence type="ECO:0000313" key="1">
    <source>
        <dbReference type="EMBL" id="QSV45831.1"/>
    </source>
</evidence>
<keyword evidence="2" id="KW-1185">Reference proteome</keyword>
<dbReference type="RefSeq" id="WP_207163622.1">
    <property type="nucleotide sequence ID" value="NZ_CP071382.1"/>
</dbReference>
<dbReference type="InterPro" id="IPR016024">
    <property type="entry name" value="ARM-type_fold"/>
</dbReference>
<dbReference type="Gene3D" id="1.25.40.70">
    <property type="entry name" value="Phosphatidylinositol 3-kinase, accessory domain (PIK)"/>
    <property type="match status" value="1"/>
</dbReference>
<dbReference type="EMBL" id="CP071382">
    <property type="protein sequence ID" value="QSV45831.1"/>
    <property type="molecule type" value="Genomic_DNA"/>
</dbReference>
<reference evidence="1 2" key="1">
    <citation type="submission" date="2021-03" db="EMBL/GenBank/DDBJ databases">
        <title>Geobacter metallireducens gen. nov. sp. nov., a microorganism capable of coupling the complete oxidation of organic compounds to the reduction of iron and other metals.</title>
        <authorList>
            <person name="Li Y."/>
        </authorList>
    </citation>
    <scope>NUCLEOTIDE SEQUENCE [LARGE SCALE GENOMIC DNA]</scope>
    <source>
        <strain evidence="1 2">Jerry-YX</strain>
    </source>
</reference>
<dbReference type="Proteomes" id="UP000663651">
    <property type="component" value="Chromosome"/>
</dbReference>
<gene>
    <name evidence="1" type="ORF">JZM60_00605</name>
</gene>
<dbReference type="SUPFAM" id="SSF48371">
    <property type="entry name" value="ARM repeat"/>
    <property type="match status" value="1"/>
</dbReference>
<proteinExistence type="predicted"/>
<sequence>MIDERLARLMHRFAAAAVAHAAAMDEMDQDRAGRHTSMIQGLYREIALTGREGREALLALLDSDRKEVAGMAAVYSLCYSPERAVAVLRRLSSGEDLFGFRASMALERWERGEWDLE</sequence>
<evidence type="ECO:0000313" key="2">
    <source>
        <dbReference type="Proteomes" id="UP000663651"/>
    </source>
</evidence>
<accession>A0ABX7Q401</accession>
<organism evidence="1 2">
    <name type="scientific">Geobacter benzoatilyticus</name>
    <dbReference type="NCBI Taxonomy" id="2815309"/>
    <lineage>
        <taxon>Bacteria</taxon>
        <taxon>Pseudomonadati</taxon>
        <taxon>Thermodesulfobacteriota</taxon>
        <taxon>Desulfuromonadia</taxon>
        <taxon>Geobacterales</taxon>
        <taxon>Geobacteraceae</taxon>
        <taxon>Geobacter</taxon>
    </lineage>
</organism>